<sequence length="49" mass="6226">VILNRILWYSSRENQIERWKDLPRKTWKDFLTRVAFYRAIFVYECRETD</sequence>
<protein>
    <submittedName>
        <fullName evidence="1">Uncharacterized protein</fullName>
    </submittedName>
</protein>
<keyword evidence="2" id="KW-1185">Reference proteome</keyword>
<name>A0A4S2KNK8_OPIFE</name>
<accession>A0A4S2KNK8</accession>
<organism evidence="1 2">
    <name type="scientific">Opisthorchis felineus</name>
    <dbReference type="NCBI Taxonomy" id="147828"/>
    <lineage>
        <taxon>Eukaryota</taxon>
        <taxon>Metazoa</taxon>
        <taxon>Spiralia</taxon>
        <taxon>Lophotrochozoa</taxon>
        <taxon>Platyhelminthes</taxon>
        <taxon>Trematoda</taxon>
        <taxon>Digenea</taxon>
        <taxon>Opisthorchiida</taxon>
        <taxon>Opisthorchiata</taxon>
        <taxon>Opisthorchiidae</taxon>
        <taxon>Opisthorchis</taxon>
    </lineage>
</organism>
<comment type="caution">
    <text evidence="1">The sequence shown here is derived from an EMBL/GenBank/DDBJ whole genome shotgun (WGS) entry which is preliminary data.</text>
</comment>
<reference evidence="1 2" key="1">
    <citation type="journal article" date="2019" name="BMC Genomics">
        <title>New insights from Opisthorchis felineus genome: update on genomics of the epidemiologically important liver flukes.</title>
        <authorList>
            <person name="Ershov N.I."/>
            <person name="Mordvinov V.A."/>
            <person name="Prokhortchouk E.B."/>
            <person name="Pakharukova M.Y."/>
            <person name="Gunbin K.V."/>
            <person name="Ustyantsev K."/>
            <person name="Genaev M.A."/>
            <person name="Blinov A.G."/>
            <person name="Mazur A."/>
            <person name="Boulygina E."/>
            <person name="Tsygankova S."/>
            <person name="Khrameeva E."/>
            <person name="Chekanov N."/>
            <person name="Fan G."/>
            <person name="Xiao A."/>
            <person name="Zhang H."/>
            <person name="Xu X."/>
            <person name="Yang H."/>
            <person name="Solovyev V."/>
            <person name="Lee S.M."/>
            <person name="Liu X."/>
            <person name="Afonnikov D.A."/>
            <person name="Skryabin K.G."/>
        </authorList>
    </citation>
    <scope>NUCLEOTIDE SEQUENCE [LARGE SCALE GENOMIC DNA]</scope>
    <source>
        <strain evidence="1">AK-0245</strain>
        <tissue evidence="1">Whole organism</tissue>
    </source>
</reference>
<evidence type="ECO:0000313" key="2">
    <source>
        <dbReference type="Proteomes" id="UP000308267"/>
    </source>
</evidence>
<dbReference type="Proteomes" id="UP000308267">
    <property type="component" value="Unassembled WGS sequence"/>
</dbReference>
<feature type="non-terminal residue" evidence="1">
    <location>
        <position position="1"/>
    </location>
</feature>
<gene>
    <name evidence="1" type="ORF">CRM22_010915</name>
</gene>
<dbReference type="AlphaFoldDB" id="A0A4S2KNK8"/>
<evidence type="ECO:0000313" key="1">
    <source>
        <dbReference type="EMBL" id="TGZ49408.1"/>
    </source>
</evidence>
<dbReference type="EMBL" id="SJOL01011143">
    <property type="protein sequence ID" value="TGZ49408.1"/>
    <property type="molecule type" value="Genomic_DNA"/>
</dbReference>
<proteinExistence type="predicted"/>